<dbReference type="GO" id="GO:0031490">
    <property type="term" value="F:chromatin DNA binding"/>
    <property type="evidence" value="ECO:0007669"/>
    <property type="project" value="InterPro"/>
</dbReference>
<organism evidence="1 2">
    <name type="scientific">Solanum commersonii</name>
    <name type="common">Commerson's wild potato</name>
    <name type="synonym">Commerson's nightshade</name>
    <dbReference type="NCBI Taxonomy" id="4109"/>
    <lineage>
        <taxon>Eukaryota</taxon>
        <taxon>Viridiplantae</taxon>
        <taxon>Streptophyta</taxon>
        <taxon>Embryophyta</taxon>
        <taxon>Tracheophyta</taxon>
        <taxon>Spermatophyta</taxon>
        <taxon>Magnoliopsida</taxon>
        <taxon>eudicotyledons</taxon>
        <taxon>Gunneridae</taxon>
        <taxon>Pentapetalae</taxon>
        <taxon>asterids</taxon>
        <taxon>lamiids</taxon>
        <taxon>Solanales</taxon>
        <taxon>Solanaceae</taxon>
        <taxon>Solanoideae</taxon>
        <taxon>Solaneae</taxon>
        <taxon>Solanum</taxon>
    </lineage>
</organism>
<dbReference type="GO" id="GO:0003713">
    <property type="term" value="F:transcription coactivator activity"/>
    <property type="evidence" value="ECO:0007669"/>
    <property type="project" value="InterPro"/>
</dbReference>
<protein>
    <submittedName>
        <fullName evidence="1">Uncharacterized protein</fullName>
    </submittedName>
</protein>
<dbReference type="PANTHER" id="PTHR33137">
    <property type="entry name" value="MEDIATOR OF RNA POLYMERASE II TRANSCRIPTION SUBUNIT 15A-RELATED"/>
    <property type="match status" value="1"/>
</dbReference>
<dbReference type="PANTHER" id="PTHR33137:SF4">
    <property type="entry name" value="MEDIATOR OF RNA POLYMERASE II TRANSCRIPTION SUBUNIT 15A-RELATED"/>
    <property type="match status" value="1"/>
</dbReference>
<dbReference type="AlphaFoldDB" id="A0A9J5VZV4"/>
<keyword evidence="2" id="KW-1185">Reference proteome</keyword>
<reference evidence="1" key="1">
    <citation type="submission" date="2020-09" db="EMBL/GenBank/DDBJ databases">
        <title>De no assembly of potato wild relative species, Solanum commersonii.</title>
        <authorList>
            <person name="Cho K."/>
        </authorList>
    </citation>
    <scope>NUCLEOTIDE SEQUENCE</scope>
    <source>
        <strain evidence="1">LZ3.2</strain>
        <tissue evidence="1">Leaf</tissue>
    </source>
</reference>
<dbReference type="InterPro" id="IPR044661">
    <property type="entry name" value="MED15a/b/c-like"/>
</dbReference>
<dbReference type="EMBL" id="JACXVP010000053">
    <property type="protein sequence ID" value="KAG5568747.1"/>
    <property type="molecule type" value="Genomic_DNA"/>
</dbReference>
<proteinExistence type="predicted"/>
<evidence type="ECO:0000313" key="1">
    <source>
        <dbReference type="EMBL" id="KAG5568747.1"/>
    </source>
</evidence>
<dbReference type="OrthoDB" id="1303224at2759"/>
<sequence>IKSMREMYLSELNDLYWKTASEMQQHDSLPRHPQHEKIEKLKIFKMTLERIVLFLRFNKSEIQLSHKEKMFSLEEYITFFLSGKNIYARQPPMLDSSGQDIASEFDRLLCLID</sequence>
<name>A0A9J5VZV4_SOLCO</name>
<dbReference type="Proteomes" id="UP000824120">
    <property type="component" value="Unassembled WGS sequence"/>
</dbReference>
<feature type="non-terminal residue" evidence="1">
    <location>
        <position position="113"/>
    </location>
</feature>
<evidence type="ECO:0000313" key="2">
    <source>
        <dbReference type="Proteomes" id="UP000824120"/>
    </source>
</evidence>
<gene>
    <name evidence="1" type="ORF">H5410_064241</name>
</gene>
<accession>A0A9J5VZV4</accession>
<comment type="caution">
    <text evidence="1">The sequence shown here is derived from an EMBL/GenBank/DDBJ whole genome shotgun (WGS) entry which is preliminary data.</text>
</comment>